<feature type="compositionally biased region" description="Pro residues" evidence="5">
    <location>
        <begin position="110"/>
        <end position="125"/>
    </location>
</feature>
<dbReference type="SUPFAM" id="SSF57903">
    <property type="entry name" value="FYVE/PHD zinc finger"/>
    <property type="match status" value="2"/>
</dbReference>
<feature type="compositionally biased region" description="Polar residues" evidence="5">
    <location>
        <begin position="535"/>
        <end position="552"/>
    </location>
</feature>
<dbReference type="InterPro" id="IPR013083">
    <property type="entry name" value="Znf_RING/FYVE/PHD"/>
</dbReference>
<feature type="region of interest" description="Disordered" evidence="5">
    <location>
        <begin position="614"/>
        <end position="728"/>
    </location>
</feature>
<feature type="compositionally biased region" description="Polar residues" evidence="5">
    <location>
        <begin position="565"/>
        <end position="589"/>
    </location>
</feature>
<dbReference type="PANTHER" id="PTHR47636:SF1">
    <property type="entry name" value="TRANSCRIPTIONAL REGULATORY PROTEIN RCO1"/>
    <property type="match status" value="1"/>
</dbReference>
<proteinExistence type="predicted"/>
<dbReference type="CDD" id="cd15535">
    <property type="entry name" value="PHD1_Rco1"/>
    <property type="match status" value="1"/>
</dbReference>
<feature type="compositionally biased region" description="Polar residues" evidence="5">
    <location>
        <begin position="1115"/>
        <end position="1132"/>
    </location>
</feature>
<feature type="compositionally biased region" description="Basic residues" evidence="5">
    <location>
        <begin position="686"/>
        <end position="704"/>
    </location>
</feature>
<evidence type="ECO:0000256" key="3">
    <source>
        <dbReference type="ARBA" id="ARBA00022833"/>
    </source>
</evidence>
<keyword evidence="1" id="KW-0479">Metal-binding</keyword>
<feature type="region of interest" description="Disordered" evidence="5">
    <location>
        <begin position="84"/>
        <end position="233"/>
    </location>
</feature>
<keyword evidence="2 4" id="KW-0863">Zinc-finger</keyword>
<feature type="compositionally biased region" description="Low complexity" evidence="5">
    <location>
        <begin position="368"/>
        <end position="396"/>
    </location>
</feature>
<dbReference type="InterPro" id="IPR011011">
    <property type="entry name" value="Znf_FYVE_PHD"/>
</dbReference>
<evidence type="ECO:0000256" key="4">
    <source>
        <dbReference type="PROSITE-ProRule" id="PRU00146"/>
    </source>
</evidence>
<dbReference type="InterPro" id="IPR001965">
    <property type="entry name" value="Znf_PHD"/>
</dbReference>
<keyword evidence="8" id="KW-1185">Reference proteome</keyword>
<feature type="compositionally biased region" description="Polar residues" evidence="5">
    <location>
        <begin position="1140"/>
        <end position="1152"/>
    </location>
</feature>
<dbReference type="GO" id="GO:0032221">
    <property type="term" value="C:Rpd3S complex"/>
    <property type="evidence" value="ECO:0007669"/>
    <property type="project" value="TreeGrafter"/>
</dbReference>
<reference evidence="7" key="2">
    <citation type="submission" date="2023-05" db="EMBL/GenBank/DDBJ databases">
        <authorList>
            <consortium name="Lawrence Berkeley National Laboratory"/>
            <person name="Steindorff A."/>
            <person name="Hensen N."/>
            <person name="Bonometti L."/>
            <person name="Westerberg I."/>
            <person name="Brannstrom I.O."/>
            <person name="Guillou S."/>
            <person name="Cros-Aarteil S."/>
            <person name="Calhoun S."/>
            <person name="Haridas S."/>
            <person name="Kuo A."/>
            <person name="Mondo S."/>
            <person name="Pangilinan J."/>
            <person name="Riley R."/>
            <person name="Labutti K."/>
            <person name="Andreopoulos B."/>
            <person name="Lipzen A."/>
            <person name="Chen C."/>
            <person name="Yanf M."/>
            <person name="Daum C."/>
            <person name="Ng V."/>
            <person name="Clum A."/>
            <person name="Ohm R."/>
            <person name="Martin F."/>
            <person name="Silar P."/>
            <person name="Natvig D."/>
            <person name="Lalanne C."/>
            <person name="Gautier V."/>
            <person name="Ament-Velasquez S.L."/>
            <person name="Kruys A."/>
            <person name="Hutchinson M.I."/>
            <person name="Powell A.J."/>
            <person name="Barry K."/>
            <person name="Miller A.N."/>
            <person name="Grigoriev I.V."/>
            <person name="Debuchy R."/>
            <person name="Gladieux P."/>
            <person name="Thoren M.H."/>
            <person name="Johannesson H."/>
        </authorList>
    </citation>
    <scope>NUCLEOTIDE SEQUENCE</scope>
    <source>
        <strain evidence="7">PSN293</strain>
    </source>
</reference>
<feature type="region of interest" description="Disordered" evidence="5">
    <location>
        <begin position="1111"/>
        <end position="1152"/>
    </location>
</feature>
<evidence type="ECO:0000256" key="2">
    <source>
        <dbReference type="ARBA" id="ARBA00022771"/>
    </source>
</evidence>
<evidence type="ECO:0000313" key="8">
    <source>
        <dbReference type="Proteomes" id="UP001301769"/>
    </source>
</evidence>
<dbReference type="Pfam" id="PF00628">
    <property type="entry name" value="PHD"/>
    <property type="match status" value="2"/>
</dbReference>
<dbReference type="InterPro" id="IPR052819">
    <property type="entry name" value="Chromatin_regulatory_protein"/>
</dbReference>
<reference evidence="7" key="1">
    <citation type="journal article" date="2023" name="Mol. Phylogenet. Evol.">
        <title>Genome-scale phylogeny and comparative genomics of the fungal order Sordariales.</title>
        <authorList>
            <person name="Hensen N."/>
            <person name="Bonometti L."/>
            <person name="Westerberg I."/>
            <person name="Brannstrom I.O."/>
            <person name="Guillou S."/>
            <person name="Cros-Aarteil S."/>
            <person name="Calhoun S."/>
            <person name="Haridas S."/>
            <person name="Kuo A."/>
            <person name="Mondo S."/>
            <person name="Pangilinan J."/>
            <person name="Riley R."/>
            <person name="LaButti K."/>
            <person name="Andreopoulos B."/>
            <person name="Lipzen A."/>
            <person name="Chen C."/>
            <person name="Yan M."/>
            <person name="Daum C."/>
            <person name="Ng V."/>
            <person name="Clum A."/>
            <person name="Steindorff A."/>
            <person name="Ohm R.A."/>
            <person name="Martin F."/>
            <person name="Silar P."/>
            <person name="Natvig D.O."/>
            <person name="Lalanne C."/>
            <person name="Gautier V."/>
            <person name="Ament-Velasquez S.L."/>
            <person name="Kruys A."/>
            <person name="Hutchinson M.I."/>
            <person name="Powell A.J."/>
            <person name="Barry K."/>
            <person name="Miller A.N."/>
            <person name="Grigoriev I.V."/>
            <person name="Debuchy R."/>
            <person name="Gladieux P."/>
            <person name="Hiltunen Thoren M."/>
            <person name="Johannesson H."/>
        </authorList>
    </citation>
    <scope>NUCLEOTIDE SEQUENCE</scope>
    <source>
        <strain evidence="7">PSN293</strain>
    </source>
</reference>
<feature type="compositionally biased region" description="Low complexity" evidence="5">
    <location>
        <begin position="84"/>
        <end position="95"/>
    </location>
</feature>
<feature type="compositionally biased region" description="Polar residues" evidence="5">
    <location>
        <begin position="184"/>
        <end position="233"/>
    </location>
</feature>
<dbReference type="EMBL" id="MU858066">
    <property type="protein sequence ID" value="KAK4216665.1"/>
    <property type="molecule type" value="Genomic_DNA"/>
</dbReference>
<dbReference type="GO" id="GO:0008270">
    <property type="term" value="F:zinc ion binding"/>
    <property type="evidence" value="ECO:0007669"/>
    <property type="project" value="UniProtKB-KW"/>
</dbReference>
<feature type="region of interest" description="Disordered" evidence="5">
    <location>
        <begin position="1"/>
        <end position="39"/>
    </location>
</feature>
<accession>A0AAN6YFG1</accession>
<dbReference type="CDD" id="cd15534">
    <property type="entry name" value="PHD2_PHF12_Rco1"/>
    <property type="match status" value="1"/>
</dbReference>
<keyword evidence="3" id="KW-0862">Zinc</keyword>
<dbReference type="AlphaFoldDB" id="A0AAN6YFG1"/>
<sequence>MNSATRRSTRSRYSSPQITPGGRRSGESPSTTGLDAQKSFMQRWLEPPVQNKASYQEDNLMRKGVVENMAPLGTMPKVGLFSTKKTAPAAAPPATEHVRPPTKIIFKPRQPAPAPSTPTPTPPVAAPAAPRAPEEDETEEEEIDDNTGSDGEDFGREGTPVHAKSLSRRSLPSRAGDSSRDDNWSTGKPSPSYNPVSRRSMSRASFGQGQGQQQYASFGSLPNSTANATTGFSESRELSDKVIEYAIDLALAHFRYPTAWALRTLYDENFDNSQFLTMAEKVFNQTADDDTVAAFAKLIRKKKREYKKNPDLHEYWSKDQVPTGSSHPKPAAYSHLLRFDTSILHRRIKREPVSEQLQPEPEPERPEPQVSPSKVSPSKVSPSKVSPSKLSPSKISPSKRKTRARSVSSASSLSDVRSIELTPPPTGGVDQDGDEDMPDGDGFDGPDDGPDGPSSRASPAAERERKRERSNTAAASQPMAKRPRRSTAPKKNGNVSPADTPSSPTPATGQGSSHPTPPAHEEPYDMPAVLDVPQFPNQGNKKSSRSGNNGLVFQSKVGRIDPNDPKQQLRQNARKVTNNDNQVPETSFSRVEEPKLGEQIKKAFADLVNIPAPAASEVARTPSVAPPAPVRSTPTAPAPNGRPIRFSRKRSHDELEEQASPTALHFASEVPSTAANSRAATPALRTAKKARTGLRVKNSPKKKSGPLAGVPRASGERSSPVGNGNMVEKDDQNDDYCASCSGNGELICCDGCTRSFHLSCVDPPLSQDSMQQEWFCNVCRTRLNPPAFPVPTGPFGELLARLDAKNSSAFRLPNDIVNRFEGVRANADGEYEEIVAVVKPGRKKKNGEEELPDFYRLRDAEGNAIICHQCNKSSSATRPIIPCSLCGIWWHLDCLDPPLANPPILRTWKCPLHVDEVLARVPALLAPAHKYRKVKGAPVIQPAYSRENVNNGYIEVDMDDDSIGRGWRDINSFGRTVRLSARGIEADFFSRVRRNRKGKPLPPLNARQPVAPVAPVPAVPAVPAVPFDQRDLEQQQAALSLRQLSATDAAPVSDLINALLAKADPGLITLMAQGSVNKAQEELAETDQQSLRAVLAWMDKVSKDVRMRLERITPDRQNSPHSAIGDSGSTVRDSGARLPSLTNSQSTEADVE</sequence>
<feature type="non-terminal residue" evidence="7">
    <location>
        <position position="1152"/>
    </location>
</feature>
<dbReference type="InterPro" id="IPR019787">
    <property type="entry name" value="Znf_PHD-finger"/>
</dbReference>
<dbReference type="PANTHER" id="PTHR47636">
    <property type="entry name" value="TRANSCRIPTIONAL REGULATORY PROTEIN RCO1"/>
    <property type="match status" value="1"/>
</dbReference>
<feature type="compositionally biased region" description="Low complexity" evidence="5">
    <location>
        <begin position="405"/>
        <end position="416"/>
    </location>
</feature>
<organism evidence="7 8">
    <name type="scientific">Rhypophila decipiens</name>
    <dbReference type="NCBI Taxonomy" id="261697"/>
    <lineage>
        <taxon>Eukaryota</taxon>
        <taxon>Fungi</taxon>
        <taxon>Dikarya</taxon>
        <taxon>Ascomycota</taxon>
        <taxon>Pezizomycotina</taxon>
        <taxon>Sordariomycetes</taxon>
        <taxon>Sordariomycetidae</taxon>
        <taxon>Sordariales</taxon>
        <taxon>Naviculisporaceae</taxon>
        <taxon>Rhypophila</taxon>
    </lineage>
</organism>
<feature type="compositionally biased region" description="Acidic residues" evidence="5">
    <location>
        <begin position="431"/>
        <end position="450"/>
    </location>
</feature>
<feature type="compositionally biased region" description="Acidic residues" evidence="5">
    <location>
        <begin position="134"/>
        <end position="152"/>
    </location>
</feature>
<evidence type="ECO:0000259" key="6">
    <source>
        <dbReference type="PROSITE" id="PS50016"/>
    </source>
</evidence>
<gene>
    <name evidence="7" type="ORF">QBC37DRAFT_278787</name>
</gene>
<dbReference type="InterPro" id="IPR019786">
    <property type="entry name" value="Zinc_finger_PHD-type_CS"/>
</dbReference>
<feature type="domain" description="PHD-type" evidence="6">
    <location>
        <begin position="734"/>
        <end position="782"/>
    </location>
</feature>
<feature type="region of interest" description="Disordered" evidence="5">
    <location>
        <begin position="351"/>
        <end position="595"/>
    </location>
</feature>
<dbReference type="PROSITE" id="PS01359">
    <property type="entry name" value="ZF_PHD_1"/>
    <property type="match status" value="1"/>
</dbReference>
<dbReference type="GO" id="GO:0006357">
    <property type="term" value="P:regulation of transcription by RNA polymerase II"/>
    <property type="evidence" value="ECO:0007669"/>
    <property type="project" value="TreeGrafter"/>
</dbReference>
<feature type="compositionally biased region" description="Low complexity" evidence="5">
    <location>
        <begin position="496"/>
        <end position="508"/>
    </location>
</feature>
<feature type="compositionally biased region" description="Polar residues" evidence="5">
    <location>
        <begin position="670"/>
        <end position="679"/>
    </location>
</feature>
<dbReference type="SMART" id="SM00249">
    <property type="entry name" value="PHD"/>
    <property type="match status" value="2"/>
</dbReference>
<dbReference type="Gene3D" id="3.30.40.10">
    <property type="entry name" value="Zinc/RING finger domain, C3HC4 (zinc finger)"/>
    <property type="match status" value="2"/>
</dbReference>
<dbReference type="Proteomes" id="UP001301769">
    <property type="component" value="Unassembled WGS sequence"/>
</dbReference>
<comment type="caution">
    <text evidence="7">The sequence shown here is derived from an EMBL/GenBank/DDBJ whole genome shotgun (WGS) entry which is preliminary data.</text>
</comment>
<name>A0AAN6YFG1_9PEZI</name>
<evidence type="ECO:0000256" key="5">
    <source>
        <dbReference type="SAM" id="MobiDB-lite"/>
    </source>
</evidence>
<evidence type="ECO:0000313" key="7">
    <source>
        <dbReference type="EMBL" id="KAK4216665.1"/>
    </source>
</evidence>
<dbReference type="PROSITE" id="PS50016">
    <property type="entry name" value="ZF_PHD_2"/>
    <property type="match status" value="1"/>
</dbReference>
<feature type="compositionally biased region" description="Basic and acidic residues" evidence="5">
    <location>
        <begin position="461"/>
        <end position="470"/>
    </location>
</feature>
<evidence type="ECO:0000256" key="1">
    <source>
        <dbReference type="ARBA" id="ARBA00022723"/>
    </source>
</evidence>
<protein>
    <submittedName>
        <fullName evidence="7">Transcriptional regulatory protein RCO1</fullName>
    </submittedName>
</protein>